<evidence type="ECO:0000256" key="1">
    <source>
        <dbReference type="SAM" id="MobiDB-lite"/>
    </source>
</evidence>
<comment type="caution">
    <text evidence="3">The sequence shown here is derived from an EMBL/GenBank/DDBJ whole genome shotgun (WGS) entry which is preliminary data.</text>
</comment>
<accession>A0A8H6RET9</accession>
<feature type="domain" description="AAA+ ATPase" evidence="2">
    <location>
        <begin position="232"/>
        <end position="357"/>
    </location>
</feature>
<dbReference type="PANTHER" id="PTHR46411:SF3">
    <property type="entry name" value="AAA+ ATPASE DOMAIN-CONTAINING PROTEIN"/>
    <property type="match status" value="1"/>
</dbReference>
<dbReference type="Gene3D" id="3.40.50.300">
    <property type="entry name" value="P-loop containing nucleotide triphosphate hydrolases"/>
    <property type="match status" value="1"/>
</dbReference>
<dbReference type="InterPro" id="IPR027417">
    <property type="entry name" value="P-loop_NTPase"/>
</dbReference>
<keyword evidence="3" id="KW-0645">Protease</keyword>
<protein>
    <submittedName>
        <fullName evidence="3">ATP-dependent zinc metalloprotease FtsH</fullName>
    </submittedName>
</protein>
<dbReference type="Proteomes" id="UP000660729">
    <property type="component" value="Unassembled WGS sequence"/>
</dbReference>
<evidence type="ECO:0000259" key="2">
    <source>
        <dbReference type="SMART" id="SM00382"/>
    </source>
</evidence>
<keyword evidence="3" id="KW-0378">Hydrolase</keyword>
<dbReference type="Pfam" id="PF00004">
    <property type="entry name" value="AAA"/>
    <property type="match status" value="1"/>
</dbReference>
<feature type="region of interest" description="Disordered" evidence="1">
    <location>
        <begin position="1"/>
        <end position="33"/>
    </location>
</feature>
<dbReference type="GO" id="GO:0016887">
    <property type="term" value="F:ATP hydrolysis activity"/>
    <property type="evidence" value="ECO:0007669"/>
    <property type="project" value="InterPro"/>
</dbReference>
<dbReference type="InterPro" id="IPR003593">
    <property type="entry name" value="AAA+_ATPase"/>
</dbReference>
<dbReference type="InterPro" id="IPR003959">
    <property type="entry name" value="ATPase_AAA_core"/>
</dbReference>
<keyword evidence="4" id="KW-1185">Reference proteome</keyword>
<dbReference type="PANTHER" id="PTHR46411">
    <property type="entry name" value="FAMILY ATPASE, PUTATIVE-RELATED"/>
    <property type="match status" value="1"/>
</dbReference>
<sequence>MGLGKMQRMHTNSNGISPDAGTTQDDDSPPLIASDNAKEMSVVQTLYGVADVYGHLEWQTSMPAYTSKPDTTGSALVLRYVEDTSSDTKLIKLHSMVMRSPFLKDVIHRLFEDYPGDASAHTEEPKYGPPFRRFFHQWAKLQHIHKQTIASGSASADQLAFIRPIVRGYCLTSKLWATFNVSNISDIAWNTNAFDALVMPPARKNLLEALVKQQQIYKTDSEVDDVIAGKGQGLVLLLPGPPGTGKTLTAESIADRLQIPLYAVSASELGDTVAQIEVKFGQVLQLAAQWNAVLLLDEADAFLEKRVDHPSARDRNKRVAAFLRILEYYKGILILTTNRMISFDDAFYSRIHLTLPFKALDVESREGIWKNFLRGAELSEDEISEFAREDFNGRQIKNIMKMARLLAKSNEESLGAGHVREVMSVAKEDEALKRDGKIAG</sequence>
<reference evidence="3" key="1">
    <citation type="submission" date="2020-04" db="EMBL/GenBank/DDBJ databases">
        <title>Draft genome resource of the tomato pathogen Pseudocercospora fuligena.</title>
        <authorList>
            <person name="Zaccaron A."/>
        </authorList>
    </citation>
    <scope>NUCLEOTIDE SEQUENCE</scope>
    <source>
        <strain evidence="3">PF001</strain>
    </source>
</reference>
<dbReference type="CDD" id="cd19481">
    <property type="entry name" value="RecA-like_protease"/>
    <property type="match status" value="1"/>
</dbReference>
<dbReference type="EMBL" id="JABCIY010000205">
    <property type="protein sequence ID" value="KAF7188736.1"/>
    <property type="molecule type" value="Genomic_DNA"/>
</dbReference>
<evidence type="ECO:0000313" key="4">
    <source>
        <dbReference type="Proteomes" id="UP000660729"/>
    </source>
</evidence>
<gene>
    <name evidence="3" type="ORF">HII31_09988</name>
</gene>
<dbReference type="SUPFAM" id="SSF52540">
    <property type="entry name" value="P-loop containing nucleoside triphosphate hydrolases"/>
    <property type="match status" value="1"/>
</dbReference>
<dbReference type="SMART" id="SM00382">
    <property type="entry name" value="AAA"/>
    <property type="match status" value="1"/>
</dbReference>
<dbReference type="GO" id="GO:0006508">
    <property type="term" value="P:proteolysis"/>
    <property type="evidence" value="ECO:0007669"/>
    <property type="project" value="UniProtKB-KW"/>
</dbReference>
<organism evidence="3 4">
    <name type="scientific">Pseudocercospora fuligena</name>
    <dbReference type="NCBI Taxonomy" id="685502"/>
    <lineage>
        <taxon>Eukaryota</taxon>
        <taxon>Fungi</taxon>
        <taxon>Dikarya</taxon>
        <taxon>Ascomycota</taxon>
        <taxon>Pezizomycotina</taxon>
        <taxon>Dothideomycetes</taxon>
        <taxon>Dothideomycetidae</taxon>
        <taxon>Mycosphaerellales</taxon>
        <taxon>Mycosphaerellaceae</taxon>
        <taxon>Pseudocercospora</taxon>
    </lineage>
</organism>
<feature type="compositionally biased region" description="Polar residues" evidence="1">
    <location>
        <begin position="9"/>
        <end position="23"/>
    </location>
</feature>
<dbReference type="GO" id="GO:0008237">
    <property type="term" value="F:metallopeptidase activity"/>
    <property type="evidence" value="ECO:0007669"/>
    <property type="project" value="UniProtKB-KW"/>
</dbReference>
<name>A0A8H6RET9_9PEZI</name>
<dbReference type="GO" id="GO:0005524">
    <property type="term" value="F:ATP binding"/>
    <property type="evidence" value="ECO:0007669"/>
    <property type="project" value="InterPro"/>
</dbReference>
<dbReference type="AlphaFoldDB" id="A0A8H6RET9"/>
<proteinExistence type="predicted"/>
<keyword evidence="3" id="KW-0482">Metalloprotease</keyword>
<dbReference type="OrthoDB" id="10042665at2759"/>
<evidence type="ECO:0000313" key="3">
    <source>
        <dbReference type="EMBL" id="KAF7188736.1"/>
    </source>
</evidence>